<evidence type="ECO:0000313" key="3">
    <source>
        <dbReference type="Proteomes" id="UP000182860"/>
    </source>
</evidence>
<keyword evidence="1" id="KW-0472">Membrane</keyword>
<evidence type="ECO:0000313" key="2">
    <source>
        <dbReference type="EMBL" id="OIO07049.1"/>
    </source>
</evidence>
<accession>A0A1J4T6P4</accession>
<sequence>MKDIYVSSGLFTMDLIAVVCSIIVGILAGIIFNAVIGVFVFLIIPAIILTQHISWVKSLKNPK</sequence>
<proteinExistence type="predicted"/>
<evidence type="ECO:0000256" key="1">
    <source>
        <dbReference type="SAM" id="Phobius"/>
    </source>
</evidence>
<keyword evidence="1" id="KW-1133">Transmembrane helix</keyword>
<protein>
    <submittedName>
        <fullName evidence="2">Uncharacterized protein</fullName>
    </submittedName>
</protein>
<comment type="caution">
    <text evidence="2">The sequence shown here is derived from an EMBL/GenBank/DDBJ whole genome shotgun (WGS) entry which is preliminary data.</text>
</comment>
<feature type="transmembrane region" description="Helical" evidence="1">
    <location>
        <begin position="15"/>
        <end position="48"/>
    </location>
</feature>
<reference evidence="2 3" key="1">
    <citation type="journal article" date="2016" name="Environ. Microbiol.">
        <title>Genomic resolution of a cold subsurface aquifer community provides metabolic insights for novel microbes adapted to high CO concentrations.</title>
        <authorList>
            <person name="Probst A.J."/>
            <person name="Castelle C.J."/>
            <person name="Singh A."/>
            <person name="Brown C.T."/>
            <person name="Anantharaman K."/>
            <person name="Sharon I."/>
            <person name="Hug L.A."/>
            <person name="Burstein D."/>
            <person name="Emerson J.B."/>
            <person name="Thomas B.C."/>
            <person name="Banfield J.F."/>
        </authorList>
    </citation>
    <scope>NUCLEOTIDE SEQUENCE [LARGE SCALE GENOMIC DNA]</scope>
    <source>
        <strain evidence="2">CG1_02_41_21</strain>
    </source>
</reference>
<organism evidence="2 3">
    <name type="scientific">Candidatus Falkowbacteria bacterium CG1_02_41_21</name>
    <dbReference type="NCBI Taxonomy" id="1805147"/>
    <lineage>
        <taxon>Bacteria</taxon>
        <taxon>Candidatus Falkowiibacteriota</taxon>
    </lineage>
</organism>
<dbReference type="AlphaFoldDB" id="A0A1J4T6P4"/>
<dbReference type="Proteomes" id="UP000182860">
    <property type="component" value="Unassembled WGS sequence"/>
</dbReference>
<dbReference type="EMBL" id="MNUV01000052">
    <property type="protein sequence ID" value="OIO07049.1"/>
    <property type="molecule type" value="Genomic_DNA"/>
</dbReference>
<name>A0A1J4T6P4_9BACT</name>
<gene>
    <name evidence="2" type="ORF">AUJ35_02860</name>
</gene>
<keyword evidence="1" id="KW-0812">Transmembrane</keyword>